<keyword evidence="2" id="KW-0812">Transmembrane</keyword>
<dbReference type="PANTHER" id="PTHR47186:SF57">
    <property type="entry name" value="OS02G0478300 PROTEIN"/>
    <property type="match status" value="1"/>
</dbReference>
<dbReference type="Proteomes" id="UP000019116">
    <property type="component" value="Chromosome 1B"/>
</dbReference>
<accession>A0A3B5YQF8</accession>
<keyword evidence="2" id="KW-0472">Membrane</keyword>
<evidence type="ECO:0000256" key="2">
    <source>
        <dbReference type="SAM" id="Phobius"/>
    </source>
</evidence>
<evidence type="ECO:0000256" key="1">
    <source>
        <dbReference type="ARBA" id="ARBA00022737"/>
    </source>
</evidence>
<keyword evidence="5" id="KW-1185">Reference proteome</keyword>
<dbReference type="AlphaFoldDB" id="A0A3B5YQF8"/>
<dbReference type="OrthoDB" id="598235at2759"/>
<feature type="domain" description="Disease resistance R13L4/SHOC-2-like LRR" evidence="3">
    <location>
        <begin position="91"/>
        <end position="319"/>
    </location>
</feature>
<organism evidence="4">
    <name type="scientific">Triticum aestivum</name>
    <name type="common">Wheat</name>
    <dbReference type="NCBI Taxonomy" id="4565"/>
    <lineage>
        <taxon>Eukaryota</taxon>
        <taxon>Viridiplantae</taxon>
        <taxon>Streptophyta</taxon>
        <taxon>Embryophyta</taxon>
        <taxon>Tracheophyta</taxon>
        <taxon>Spermatophyta</taxon>
        <taxon>Magnoliopsida</taxon>
        <taxon>Liliopsida</taxon>
        <taxon>Poales</taxon>
        <taxon>Poaceae</taxon>
        <taxon>BOP clade</taxon>
        <taxon>Pooideae</taxon>
        <taxon>Triticodae</taxon>
        <taxon>Triticeae</taxon>
        <taxon>Triticinae</taxon>
        <taxon>Triticum</taxon>
    </lineage>
</organism>
<evidence type="ECO:0000313" key="4">
    <source>
        <dbReference type="EnsemblPlants" id="TraesCS1B02G026500.1.cds1"/>
    </source>
</evidence>
<reference evidence="4" key="1">
    <citation type="submission" date="2018-08" db="EMBL/GenBank/DDBJ databases">
        <authorList>
            <person name="Rossello M."/>
        </authorList>
    </citation>
    <scope>NUCLEOTIDE SEQUENCE [LARGE SCALE GENOMIC DNA]</scope>
    <source>
        <strain evidence="4">cv. Chinese Spring</strain>
    </source>
</reference>
<keyword evidence="1" id="KW-0677">Repeat</keyword>
<dbReference type="SMR" id="A0A3B5YQF8"/>
<reference evidence="4" key="2">
    <citation type="submission" date="2018-10" db="UniProtKB">
        <authorList>
            <consortium name="EnsemblPlants"/>
        </authorList>
    </citation>
    <scope>IDENTIFICATION</scope>
</reference>
<dbReference type="Gramene" id="TraesCS1B02G026500.1">
    <property type="protein sequence ID" value="TraesCS1B02G026500.1.cds1"/>
    <property type="gene ID" value="TraesCS1B02G026500"/>
</dbReference>
<evidence type="ECO:0000313" key="5">
    <source>
        <dbReference type="Proteomes" id="UP000019116"/>
    </source>
</evidence>
<sequence length="352" mass="38821">MLPKTIIKLQMLGYLRAGRKPVDEDVSYKELADRYPRVPPVMRNRLWLLPLYSVLLCVSWCALLLSSTDDGMNPRDACTKMCCGLLPAVAMHLDMYGVLVPREIRKLKALRTLGVVNIARRGKDVLKDIKGLTGLRKLGVTGVTKENGHELCLVIVGLGRLESLSIRSEGKPGLSGCLDGEFSFPDTLQSMKLYGNLLELPKWINGLNNLVKLKLRSTGLLSVNATMDVLGNLQSMASLHLLNKSFDLAEGVSLKLLPKMFPSLVVLELDCLDGLTSVKFKQGATLKLKVIKFKSSSAAPNIGLFRGLSSLPSLKEFMLYDQEYKEDFVKDLRDQVAANRSGAVLKRFGAQA</sequence>
<dbReference type="PANTHER" id="PTHR47186">
    <property type="entry name" value="LEUCINE-RICH REPEAT-CONTAINING PROTEIN 57"/>
    <property type="match status" value="1"/>
</dbReference>
<dbReference type="Gene3D" id="3.80.10.10">
    <property type="entry name" value="Ribonuclease Inhibitor"/>
    <property type="match status" value="1"/>
</dbReference>
<dbReference type="SUPFAM" id="SSF52058">
    <property type="entry name" value="L domain-like"/>
    <property type="match status" value="1"/>
</dbReference>
<proteinExistence type="predicted"/>
<evidence type="ECO:0000259" key="3">
    <source>
        <dbReference type="Pfam" id="PF23598"/>
    </source>
</evidence>
<feature type="transmembrane region" description="Helical" evidence="2">
    <location>
        <begin position="46"/>
        <end position="65"/>
    </location>
</feature>
<dbReference type="EnsemblPlants" id="TraesCS1B02G026500.1">
    <property type="protein sequence ID" value="TraesCS1B02G026500.1.cds1"/>
    <property type="gene ID" value="TraesCS1B02G026500"/>
</dbReference>
<name>A0A3B5YQF8_WHEAT</name>
<dbReference type="InterPro" id="IPR032675">
    <property type="entry name" value="LRR_dom_sf"/>
</dbReference>
<keyword evidence="2" id="KW-1133">Transmembrane helix</keyword>
<dbReference type="Gramene" id="TraesCS1B03G0052800.1">
    <property type="protein sequence ID" value="TraesCS1B03G0052800.1.CDS1"/>
    <property type="gene ID" value="TraesCS1B03G0052800"/>
</dbReference>
<dbReference type="Pfam" id="PF23598">
    <property type="entry name" value="LRR_14"/>
    <property type="match status" value="1"/>
</dbReference>
<dbReference type="InterPro" id="IPR055414">
    <property type="entry name" value="LRR_R13L4/SHOC2-like"/>
</dbReference>
<protein>
    <recommendedName>
        <fullName evidence="3">Disease resistance R13L4/SHOC-2-like LRR domain-containing protein</fullName>
    </recommendedName>
</protein>